<dbReference type="EMBL" id="QZAJ01000585">
    <property type="protein sequence ID" value="THW08567.1"/>
    <property type="molecule type" value="Genomic_DNA"/>
</dbReference>
<dbReference type="Pfam" id="PF00135">
    <property type="entry name" value="COesterase"/>
    <property type="match status" value="2"/>
</dbReference>
<dbReference type="GO" id="GO:0052689">
    <property type="term" value="F:carboxylic ester hydrolase activity"/>
    <property type="evidence" value="ECO:0007669"/>
    <property type="project" value="TreeGrafter"/>
</dbReference>
<dbReference type="SUPFAM" id="SSF53474">
    <property type="entry name" value="alpha/beta-Hydrolases"/>
    <property type="match status" value="1"/>
</dbReference>
<comment type="similarity">
    <text evidence="1 3">Belongs to the type-B carboxylesterase/lipase family.</text>
</comment>
<evidence type="ECO:0000256" key="3">
    <source>
        <dbReference type="RuleBase" id="RU361235"/>
    </source>
</evidence>
<comment type="caution">
    <text evidence="5">The sequence shown here is derived from an EMBL/GenBank/DDBJ whole genome shotgun (WGS) entry which is preliminary data.</text>
</comment>
<dbReference type="PANTHER" id="PTHR43918">
    <property type="entry name" value="ACETYLCHOLINESTERASE"/>
    <property type="match status" value="1"/>
</dbReference>
<dbReference type="InterPro" id="IPR029058">
    <property type="entry name" value="AB_hydrolase_fold"/>
</dbReference>
<dbReference type="Proteomes" id="UP000308014">
    <property type="component" value="Unassembled WGS sequence"/>
</dbReference>
<name>A0A4S8VAR6_AURPU</name>
<dbReference type="PROSITE" id="PS00122">
    <property type="entry name" value="CARBOXYLESTERASE_B_1"/>
    <property type="match status" value="1"/>
</dbReference>
<dbReference type="InterPro" id="IPR050654">
    <property type="entry name" value="AChE-related_enzymes"/>
</dbReference>
<feature type="domain" description="Carboxylesterase type B" evidence="4">
    <location>
        <begin position="405"/>
        <end position="513"/>
    </location>
</feature>
<feature type="domain" description="Carboxylesterase type B" evidence="4">
    <location>
        <begin position="53"/>
        <end position="384"/>
    </location>
</feature>
<evidence type="ECO:0000313" key="6">
    <source>
        <dbReference type="Proteomes" id="UP000308014"/>
    </source>
</evidence>
<reference evidence="5 6" key="1">
    <citation type="submission" date="2018-10" db="EMBL/GenBank/DDBJ databases">
        <title>Fifty Aureobasidium pullulans genomes reveal a recombining polyextremotolerant generalist.</title>
        <authorList>
            <person name="Gostincar C."/>
            <person name="Turk M."/>
            <person name="Zajc J."/>
            <person name="Gunde-Cimerman N."/>
        </authorList>
    </citation>
    <scope>NUCLEOTIDE SEQUENCE [LARGE SCALE GENOMIC DNA]</scope>
    <source>
        <strain evidence="5 6">EXF-11318</strain>
    </source>
</reference>
<proteinExistence type="inferred from homology"/>
<dbReference type="Gene3D" id="3.40.50.1820">
    <property type="entry name" value="alpha/beta hydrolase"/>
    <property type="match status" value="2"/>
</dbReference>
<dbReference type="PROSITE" id="PS00941">
    <property type="entry name" value="CARBOXYLESTERASE_B_2"/>
    <property type="match status" value="1"/>
</dbReference>
<dbReference type="AlphaFoldDB" id="A0A4S8VAR6"/>
<evidence type="ECO:0000256" key="2">
    <source>
        <dbReference type="ARBA" id="ARBA00022801"/>
    </source>
</evidence>
<dbReference type="InterPro" id="IPR002018">
    <property type="entry name" value="CarbesteraseB"/>
</dbReference>
<gene>
    <name evidence="5" type="ORF">D6D24_09099</name>
</gene>
<dbReference type="PANTHER" id="PTHR43918:SF4">
    <property type="entry name" value="CARBOXYLIC ESTER HYDROLASE"/>
    <property type="match status" value="1"/>
</dbReference>
<accession>A0A4S8VAR6</accession>
<protein>
    <recommendedName>
        <fullName evidence="3">Carboxylic ester hydrolase</fullName>
        <ecNumber evidence="3">3.1.1.-</ecNumber>
    </recommendedName>
</protein>
<sequence length="541" mass="59551">MRNLSSRRQSFLETAIASRATMTAFSLFRLYTTLLSLLLVDAHRHEKQLVGATVNTTSGLIVGHASHNRFQVSEYLGIPYAQPPLGSLRFAAPKKFKSTQLLNASAFSPDCPANIGPPSTYPGLTTTGRRVYMNFVDQVNNSQSEDCLTLNIWTQASSNSSSKPVLLWIHGGRYTIPGSNSLFYRGEYLADQEDVIIVTINQRVNIFGYPGAPGETQNVGLLDHRMAIEWVRDNIKGFGGDPHRITIFGQSAGGSAVDFYSYAWKKDPIVAGLISQSGTALSFALNTPDMSAKYWYTAASFLGCGSSGDVMSCMRSRNTSEILKAIAKVPYEPTTTLYQPVFHPTVDNKTVFSDYATLSAKGEFANIPYLAGNTDYEAGFYKLAAWATNRTLTSAQWDDFILAGFTCPTGTETGNRAKYGVPSWRYRYFGEWDNLRLYPGSRAYHGTDITMIFGTAEDVSGVPNSPAENEVSRYMMRAWAAFARDPSQGLSEIGWPEYSPDKPTLARLAYNNQTAPSFVDPSMYDAECFAMNDPSLAKGAF</sequence>
<evidence type="ECO:0000313" key="5">
    <source>
        <dbReference type="EMBL" id="THW08567.1"/>
    </source>
</evidence>
<evidence type="ECO:0000259" key="4">
    <source>
        <dbReference type="Pfam" id="PF00135"/>
    </source>
</evidence>
<dbReference type="EC" id="3.1.1.-" evidence="3"/>
<keyword evidence="2 3" id="KW-0378">Hydrolase</keyword>
<evidence type="ECO:0000256" key="1">
    <source>
        <dbReference type="ARBA" id="ARBA00005964"/>
    </source>
</evidence>
<dbReference type="InterPro" id="IPR019819">
    <property type="entry name" value="Carboxylesterase_B_CS"/>
</dbReference>
<organism evidence="5 6">
    <name type="scientific">Aureobasidium pullulans</name>
    <name type="common">Black yeast</name>
    <name type="synonym">Pullularia pullulans</name>
    <dbReference type="NCBI Taxonomy" id="5580"/>
    <lineage>
        <taxon>Eukaryota</taxon>
        <taxon>Fungi</taxon>
        <taxon>Dikarya</taxon>
        <taxon>Ascomycota</taxon>
        <taxon>Pezizomycotina</taxon>
        <taxon>Dothideomycetes</taxon>
        <taxon>Dothideomycetidae</taxon>
        <taxon>Dothideales</taxon>
        <taxon>Saccotheciaceae</taxon>
        <taxon>Aureobasidium</taxon>
    </lineage>
</organism>
<dbReference type="InterPro" id="IPR019826">
    <property type="entry name" value="Carboxylesterase_B_AS"/>
</dbReference>